<keyword evidence="2" id="KW-1185">Reference proteome</keyword>
<name>A0ABV9HX10_9FLAO</name>
<reference evidence="2" key="1">
    <citation type="journal article" date="2019" name="Int. J. Syst. Evol. Microbiol.">
        <title>The Global Catalogue of Microorganisms (GCM) 10K type strain sequencing project: providing services to taxonomists for standard genome sequencing and annotation.</title>
        <authorList>
            <consortium name="The Broad Institute Genomics Platform"/>
            <consortium name="The Broad Institute Genome Sequencing Center for Infectious Disease"/>
            <person name="Wu L."/>
            <person name="Ma J."/>
        </authorList>
    </citation>
    <scope>NUCLEOTIDE SEQUENCE [LARGE SCALE GENOMIC DNA]</scope>
    <source>
        <strain evidence="2">YJ-61-S</strain>
    </source>
</reference>
<dbReference type="EMBL" id="JBHSFV010000006">
    <property type="protein sequence ID" value="MFC4634524.1"/>
    <property type="molecule type" value="Genomic_DNA"/>
</dbReference>
<dbReference type="RefSeq" id="WP_379978865.1">
    <property type="nucleotide sequence ID" value="NZ_JBHSFV010000006.1"/>
</dbReference>
<organism evidence="1 2">
    <name type="scientific">Dokdonia ponticola</name>
    <dbReference type="NCBI Taxonomy" id="2041041"/>
    <lineage>
        <taxon>Bacteria</taxon>
        <taxon>Pseudomonadati</taxon>
        <taxon>Bacteroidota</taxon>
        <taxon>Flavobacteriia</taxon>
        <taxon>Flavobacteriales</taxon>
        <taxon>Flavobacteriaceae</taxon>
        <taxon>Dokdonia</taxon>
    </lineage>
</organism>
<protein>
    <recommendedName>
        <fullName evidence="3">Peptidase M1 membrane alanine aminopeptidase domain-containing protein</fullName>
    </recommendedName>
</protein>
<proteinExistence type="predicted"/>
<dbReference type="Proteomes" id="UP001596043">
    <property type="component" value="Unassembled WGS sequence"/>
</dbReference>
<evidence type="ECO:0000313" key="1">
    <source>
        <dbReference type="EMBL" id="MFC4634524.1"/>
    </source>
</evidence>
<evidence type="ECO:0008006" key="3">
    <source>
        <dbReference type="Google" id="ProtNLM"/>
    </source>
</evidence>
<comment type="caution">
    <text evidence="1">The sequence shown here is derived from an EMBL/GenBank/DDBJ whole genome shotgun (WGS) entry which is preliminary data.</text>
</comment>
<evidence type="ECO:0000313" key="2">
    <source>
        <dbReference type="Proteomes" id="UP001596043"/>
    </source>
</evidence>
<accession>A0ABV9HX10</accession>
<sequence length="432" mass="51445">MINDHPEYGELLKKHFPISDYHLDIEIVKDPPKDYIQDFFEKLKAHKNYLELKDDFVFDKELNVFIQVHNRFPISEISDLSQEEVFFYPFMSKSEIKQIFNIKSSADYLLRVRAEQVESEIRLRRTFSKLKKKLSQNWNFTDYFESSQYAKYLKKLNPKFRQSCIDIPHGTIHTNEANGTCLKTPFGNIITLSYSLREFLYYMNLFHFGEQLGVKQQDIHYAFILAIRIMIGTESLDFEIDSRGKLPKSIKKHIDYLTDWQMKFVIGHEYAHHYLGHLKNESKLKSHNKVLGKGNNIKHYTYRQSCEFEADLHSIQETIYNDKNKSELLNGAFLFFISLQLYDKVEEYLFPKIRYSNTHPEPLDRLWTLRKAIKKDIGYSEKVLSSIEKNTKKFLENYLKEFLPYNVDKIEMVGSIYLPSYKKTMLIDRLDI</sequence>
<gene>
    <name evidence="1" type="ORF">ACFO3O_11435</name>
</gene>